<evidence type="ECO:0000256" key="3">
    <source>
        <dbReference type="ARBA" id="ARBA00022989"/>
    </source>
</evidence>
<evidence type="ECO:0000256" key="4">
    <source>
        <dbReference type="ARBA" id="ARBA00023136"/>
    </source>
</evidence>
<dbReference type="GO" id="GO:0016874">
    <property type="term" value="F:ligase activity"/>
    <property type="evidence" value="ECO:0007669"/>
    <property type="project" value="UniProtKB-KW"/>
</dbReference>
<dbReference type="PANTHER" id="PTHR37422">
    <property type="entry name" value="TEICHURONIC ACID BIOSYNTHESIS PROTEIN TUAE"/>
    <property type="match status" value="1"/>
</dbReference>
<feature type="transmembrane region" description="Helical" evidence="5">
    <location>
        <begin position="404"/>
        <end position="423"/>
    </location>
</feature>
<feature type="transmembrane region" description="Helical" evidence="5">
    <location>
        <begin position="33"/>
        <end position="56"/>
    </location>
</feature>
<dbReference type="GO" id="GO:0016020">
    <property type="term" value="C:membrane"/>
    <property type="evidence" value="ECO:0007669"/>
    <property type="project" value="UniProtKB-SubCell"/>
</dbReference>
<evidence type="ECO:0000256" key="1">
    <source>
        <dbReference type="ARBA" id="ARBA00004141"/>
    </source>
</evidence>
<evidence type="ECO:0000256" key="2">
    <source>
        <dbReference type="ARBA" id="ARBA00022692"/>
    </source>
</evidence>
<feature type="transmembrane region" description="Helical" evidence="5">
    <location>
        <begin position="218"/>
        <end position="235"/>
    </location>
</feature>
<protein>
    <submittedName>
        <fullName evidence="7">O-antigen ligase family protein</fullName>
    </submittedName>
</protein>
<dbReference type="InterPro" id="IPR007016">
    <property type="entry name" value="O-antigen_ligase-rel_domated"/>
</dbReference>
<gene>
    <name evidence="7" type="ORF">ICI42_15050</name>
</gene>
<evidence type="ECO:0000256" key="5">
    <source>
        <dbReference type="SAM" id="Phobius"/>
    </source>
</evidence>
<feature type="transmembrane region" description="Helical" evidence="5">
    <location>
        <begin position="62"/>
        <end position="79"/>
    </location>
</feature>
<dbReference type="EMBL" id="JACVVX010000004">
    <property type="protein sequence ID" value="MBD0415976.1"/>
    <property type="molecule type" value="Genomic_DNA"/>
</dbReference>
<dbReference type="RefSeq" id="WP_188165394.1">
    <property type="nucleotide sequence ID" value="NZ_JACVVX010000004.1"/>
</dbReference>
<comment type="subcellular location">
    <subcellularLocation>
        <location evidence="1">Membrane</location>
        <topology evidence="1">Multi-pass membrane protein</topology>
    </subcellularLocation>
</comment>
<accession>A0A8J6U0S6</accession>
<dbReference type="AlphaFoldDB" id="A0A8J6U0S6"/>
<feature type="transmembrane region" description="Helical" evidence="5">
    <location>
        <begin position="186"/>
        <end position="206"/>
    </location>
</feature>
<feature type="transmembrane region" description="Helical" evidence="5">
    <location>
        <begin position="121"/>
        <end position="138"/>
    </location>
</feature>
<comment type="caution">
    <text evidence="7">The sequence shown here is derived from an EMBL/GenBank/DDBJ whole genome shotgun (WGS) entry which is preliminary data.</text>
</comment>
<feature type="transmembrane region" description="Helical" evidence="5">
    <location>
        <begin position="91"/>
        <end position="109"/>
    </location>
</feature>
<feature type="transmembrane region" description="Helical" evidence="5">
    <location>
        <begin position="373"/>
        <end position="392"/>
    </location>
</feature>
<keyword evidence="7" id="KW-0436">Ligase</keyword>
<evidence type="ECO:0000313" key="7">
    <source>
        <dbReference type="EMBL" id="MBD0415976.1"/>
    </source>
</evidence>
<dbReference type="InterPro" id="IPR051533">
    <property type="entry name" value="WaaL-like"/>
</dbReference>
<dbReference type="PANTHER" id="PTHR37422:SF13">
    <property type="entry name" value="LIPOPOLYSACCHARIDE BIOSYNTHESIS PROTEIN PA4999-RELATED"/>
    <property type="match status" value="1"/>
</dbReference>
<keyword evidence="3 5" id="KW-1133">Transmembrane helix</keyword>
<dbReference type="Proteomes" id="UP000643405">
    <property type="component" value="Unassembled WGS sequence"/>
</dbReference>
<organism evidence="7 8">
    <name type="scientific">Oryzicola mucosus</name>
    <dbReference type="NCBI Taxonomy" id="2767425"/>
    <lineage>
        <taxon>Bacteria</taxon>
        <taxon>Pseudomonadati</taxon>
        <taxon>Pseudomonadota</taxon>
        <taxon>Alphaproteobacteria</taxon>
        <taxon>Hyphomicrobiales</taxon>
        <taxon>Phyllobacteriaceae</taxon>
        <taxon>Oryzicola</taxon>
    </lineage>
</organism>
<evidence type="ECO:0000259" key="6">
    <source>
        <dbReference type="Pfam" id="PF04932"/>
    </source>
</evidence>
<feature type="transmembrane region" description="Helical" evidence="5">
    <location>
        <begin position="264"/>
        <end position="282"/>
    </location>
</feature>
<name>A0A8J6U0S6_9HYPH</name>
<sequence length="468" mass="51133">MSPNTLAATNTNSNPGSLWPWLKSFLLVGEPRWRFNAVCGYLCILSFATGVMLMGVTKLSGVFYMLAMVLGIPILLLEVDWSRMRVGRNVLIFAACFLAMIGLYAGHLFLGNGKLSNFDTIIRVGAGLLNGLFFFAVFRYRRAPLFGFVILLALLNTALLSAFALFDGLSGNALESIRGRVGGSGNAIAYSELLATSFGICVIYFAGRIGRKLEWRRLLVLAAFFLVGVFAVLMTGTRGTLFALPPLLVLAALALRIRHAVPLSIAAFVLVAGFAMVVSPNIQKRSLETVTDITGLVGNEDGGSAMSLSSRMRFRLWTASIELSGDNLLLGRGQGMFQESLRQMEPPPPEAEKLYVFNQAHNQFLNFLVETGLVGLILFLGMLIVPMAAGIYTLRRTPHRERGLIMIWVPVSYGIYGLTQAFFSHGVTSLQFGIYAGMLLWAAPDPKMLAIWPRRGFRSAVAAHRSSL</sequence>
<reference evidence="7" key="1">
    <citation type="submission" date="2020-09" db="EMBL/GenBank/DDBJ databases">
        <title>Genome seq and assembly of Tianweitania sp.</title>
        <authorList>
            <person name="Chhetri G."/>
        </authorList>
    </citation>
    <scope>NUCLEOTIDE SEQUENCE</scope>
    <source>
        <strain evidence="7">Rool2</strain>
    </source>
</reference>
<keyword evidence="4 5" id="KW-0472">Membrane</keyword>
<keyword evidence="8" id="KW-1185">Reference proteome</keyword>
<feature type="domain" description="O-antigen ligase-related" evidence="6">
    <location>
        <begin position="224"/>
        <end position="380"/>
    </location>
</feature>
<keyword evidence="2 5" id="KW-0812">Transmembrane</keyword>
<feature type="transmembrane region" description="Helical" evidence="5">
    <location>
        <begin position="145"/>
        <end position="166"/>
    </location>
</feature>
<proteinExistence type="predicted"/>
<dbReference type="Pfam" id="PF04932">
    <property type="entry name" value="Wzy_C"/>
    <property type="match status" value="1"/>
</dbReference>
<evidence type="ECO:0000313" key="8">
    <source>
        <dbReference type="Proteomes" id="UP000643405"/>
    </source>
</evidence>